<dbReference type="GO" id="GO:0016829">
    <property type="term" value="F:lyase activity"/>
    <property type="evidence" value="ECO:0007669"/>
    <property type="project" value="InterPro"/>
</dbReference>
<dbReference type="Gene3D" id="3.40.640.10">
    <property type="entry name" value="Type I PLP-dependent aspartate aminotransferase-like (Major domain)"/>
    <property type="match status" value="1"/>
</dbReference>
<comment type="caution">
    <text evidence="5">The sequence shown here is derived from an EMBL/GenBank/DDBJ whole genome shotgun (WGS) entry which is preliminary data.</text>
</comment>
<dbReference type="InterPro" id="IPR015421">
    <property type="entry name" value="PyrdxlP-dep_Trfase_major"/>
</dbReference>
<feature type="domain" description="Aromatic amino acid beta-eliminating lyase/threonine aldolase" evidence="4">
    <location>
        <begin position="14"/>
        <end position="241"/>
    </location>
</feature>
<gene>
    <name evidence="5" type="ORF">FYJ66_06875</name>
</gene>
<dbReference type="Gene3D" id="3.90.1150.10">
    <property type="entry name" value="Aspartate Aminotransferase, domain 1"/>
    <property type="match status" value="1"/>
</dbReference>
<comment type="cofactor">
    <cofactor evidence="1">
        <name>pyridoxal 5'-phosphate</name>
        <dbReference type="ChEBI" id="CHEBI:597326"/>
    </cofactor>
</comment>
<keyword evidence="3" id="KW-0663">Pyridoxal phosphate</keyword>
<keyword evidence="5" id="KW-0032">Aminotransferase</keyword>
<proteinExistence type="inferred from homology"/>
<organism evidence="5">
    <name type="scientific">Baileyella intestinalis</name>
    <dbReference type="NCBI Taxonomy" id="2606709"/>
    <lineage>
        <taxon>Bacteria</taxon>
        <taxon>Bacillati</taxon>
        <taxon>Bacillota</taxon>
        <taxon>Clostridia</taxon>
        <taxon>Peptostreptococcales</taxon>
        <taxon>Anaerovoracaceae</taxon>
        <taxon>Baileyella</taxon>
    </lineage>
</organism>
<reference evidence="5" key="1">
    <citation type="submission" date="2019-09" db="EMBL/GenBank/DDBJ databases">
        <title>In-depth cultivation of the pig gut microbiome towards novel bacterial diversity and tailored functional studies.</title>
        <authorList>
            <person name="Wylensek D."/>
            <person name="Hitch T.C.A."/>
            <person name="Clavel T."/>
        </authorList>
    </citation>
    <scope>NUCLEOTIDE SEQUENCE</scope>
    <source>
        <strain evidence="5">RF-744-FAT-WT-3</strain>
    </source>
</reference>
<evidence type="ECO:0000313" key="5">
    <source>
        <dbReference type="EMBL" id="MST69310.1"/>
    </source>
</evidence>
<dbReference type="GO" id="GO:0006520">
    <property type="term" value="P:amino acid metabolic process"/>
    <property type="evidence" value="ECO:0007669"/>
    <property type="project" value="InterPro"/>
</dbReference>
<dbReference type="Pfam" id="PF01212">
    <property type="entry name" value="Beta_elim_lyase"/>
    <property type="match status" value="1"/>
</dbReference>
<dbReference type="SUPFAM" id="SSF53383">
    <property type="entry name" value="PLP-dependent transferases"/>
    <property type="match status" value="1"/>
</dbReference>
<evidence type="ECO:0000256" key="1">
    <source>
        <dbReference type="ARBA" id="ARBA00001933"/>
    </source>
</evidence>
<dbReference type="RefSeq" id="WP_154572780.1">
    <property type="nucleotide sequence ID" value="NZ_VUNB01000005.1"/>
</dbReference>
<comment type="similarity">
    <text evidence="2">Belongs to the threonine aldolase family.</text>
</comment>
<protein>
    <submittedName>
        <fullName evidence="5">Aminotransferase class V-fold PLP-dependent enzyme</fullName>
    </submittedName>
</protein>
<evidence type="ECO:0000259" key="4">
    <source>
        <dbReference type="Pfam" id="PF01212"/>
    </source>
</evidence>
<dbReference type="InterPro" id="IPR001597">
    <property type="entry name" value="ArAA_b-elim_lyase/Thr_aldolase"/>
</dbReference>
<dbReference type="PANTHER" id="PTHR48097">
    <property type="entry name" value="L-THREONINE ALDOLASE-RELATED"/>
    <property type="match status" value="1"/>
</dbReference>
<dbReference type="PANTHER" id="PTHR48097:SF5">
    <property type="entry name" value="LOW SPECIFICITY L-THREONINE ALDOLASE"/>
    <property type="match status" value="1"/>
</dbReference>
<dbReference type="AlphaFoldDB" id="A0A6A8M9A6"/>
<dbReference type="GO" id="GO:0008483">
    <property type="term" value="F:transaminase activity"/>
    <property type="evidence" value="ECO:0007669"/>
    <property type="project" value="UniProtKB-KW"/>
</dbReference>
<dbReference type="InterPro" id="IPR015424">
    <property type="entry name" value="PyrdxlP-dep_Trfase"/>
</dbReference>
<accession>A0A6A8M9A6</accession>
<sequence>MLSFECDYTEGCHEKILEAFARVNREQYPGYGNDPFTASAKEKIKEACQCPEGDVYFLSGGTQTNAIAIDSMLRPYEGVIAGTTGHINVHESGAIEFLGHKVLTVPSYDGKIKASDVRTLIEQFWADGTYPNMVFPGMVYISHPTELGTLYTASELTQLSSLCHEYNIPLYIDGARLAYGLMAETDVDLPLISKLADLFYIGGTKVGTLNGEALVFTKKNAPANFYTIIKQHGAMLAKGRLTGIQFDTLFTDGLYYQLGRNGIERAMELRKLFTDRGIKLHIDSPTNQQFFLMENKLIHKLSENVRFEMWGPELEEATPVRFVTSWATTEAQILELEKYLDEALKSTRQNEK</sequence>
<name>A0A6A8M9A6_9FIRM</name>
<keyword evidence="5" id="KW-0808">Transferase</keyword>
<evidence type="ECO:0000256" key="3">
    <source>
        <dbReference type="ARBA" id="ARBA00022898"/>
    </source>
</evidence>
<dbReference type="EMBL" id="VUNB01000005">
    <property type="protein sequence ID" value="MST69310.1"/>
    <property type="molecule type" value="Genomic_DNA"/>
</dbReference>
<evidence type="ECO:0000256" key="2">
    <source>
        <dbReference type="ARBA" id="ARBA00006966"/>
    </source>
</evidence>
<dbReference type="InterPro" id="IPR015422">
    <property type="entry name" value="PyrdxlP-dep_Trfase_small"/>
</dbReference>